<dbReference type="EMBL" id="MN585995">
    <property type="protein sequence ID" value="QGJ90314.1"/>
    <property type="molecule type" value="Genomic_DNA"/>
</dbReference>
<dbReference type="RefSeq" id="YP_009955484.1">
    <property type="nucleotide sequence ID" value="NC_051642.1"/>
</dbReference>
<protein>
    <submittedName>
        <fullName evidence="1">Uncharacterized protein</fullName>
    </submittedName>
</protein>
<dbReference type="GeneID" id="60326981"/>
<reference evidence="1 2" key="1">
    <citation type="submission" date="2019-10" db="EMBL/GenBank/DDBJ databases">
        <authorList>
            <person name="Omolade E.I."/>
            <person name="Aderolu H.A."/>
            <person name="Omolere B.M."/>
            <person name="Akinyemi O.P."/>
            <person name="Ogunfile T.O."/>
            <person name="Ekpunobi N.I."/>
            <person name="Saliu M.O."/>
            <person name="Razaaq K.T."/>
            <person name="Kade A.E."/>
            <person name="Odunsi A."/>
            <person name="Nsa I.Y."/>
            <person name="Egwuatu T.O.G."/>
            <person name="Oyetibo G.O."/>
            <person name="Ilori M.O."/>
            <person name="Zack K.M."/>
            <person name="Garlena R.A."/>
            <person name="Russell D.A."/>
            <person name="Pope W.H."/>
            <person name="Jacobs-Sera D."/>
            <person name="Hatfull G.F."/>
        </authorList>
    </citation>
    <scope>NUCLEOTIDE SEQUENCE [LARGE SCALE GENOMIC DNA]</scope>
</reference>
<evidence type="ECO:0000313" key="2">
    <source>
        <dbReference type="Proteomes" id="UP000422911"/>
    </source>
</evidence>
<organism evidence="1 2">
    <name type="scientific">Mycobacterium phage Chuckly</name>
    <dbReference type="NCBI Taxonomy" id="2656569"/>
    <lineage>
        <taxon>Viruses</taxon>
        <taxon>Duplodnaviria</taxon>
        <taxon>Heunggongvirae</taxon>
        <taxon>Uroviricota</taxon>
        <taxon>Caudoviricetes</taxon>
        <taxon>Gracegardnervirinae</taxon>
        <taxon>Cheoctovirus</taxon>
        <taxon>Cheoctovirus chuckly</taxon>
    </lineage>
</organism>
<gene>
    <name evidence="1" type="primary">76</name>
    <name evidence="1" type="ORF">SEA_CHUCKLY_76</name>
</gene>
<accession>A0A649VDN7</accession>
<dbReference type="KEGG" id="vg:60326981"/>
<evidence type="ECO:0000313" key="1">
    <source>
        <dbReference type="EMBL" id="QGJ90314.1"/>
    </source>
</evidence>
<keyword evidence="2" id="KW-1185">Reference proteome</keyword>
<dbReference type="Proteomes" id="UP000422911">
    <property type="component" value="Segment"/>
</dbReference>
<name>A0A649VDN7_9CAUD</name>
<proteinExistence type="predicted"/>
<sequence length="155" mass="16378">MNNPELRAVLTEALKAHRIERCSVSSATESSQWGSCSACEFETDSVPFKGVNWDVLCGEITATHHAEIIASLPGVAVIQLPEPYFEATGDEFENGRKDYAFGDVSVFADGEIHLFGAVWGTAAIEEFAAGILAAVAESKRAAAAAVVAAGKEHHG</sequence>